<dbReference type="PANTHER" id="PTHR33376">
    <property type="match status" value="1"/>
</dbReference>
<keyword evidence="1" id="KW-0732">Signal</keyword>
<dbReference type="AlphaFoldDB" id="A0A239P9W2"/>
<dbReference type="InterPro" id="IPR018389">
    <property type="entry name" value="DctP_fam"/>
</dbReference>
<gene>
    <name evidence="2" type="ORF">SAMN05421812_11636</name>
</gene>
<dbReference type="NCBIfam" id="NF037995">
    <property type="entry name" value="TRAP_S1"/>
    <property type="match status" value="1"/>
</dbReference>
<protein>
    <submittedName>
        <fullName evidence="2">TRAP-type C4-dicarboxylate transport system, substrate-binding protein</fullName>
    </submittedName>
</protein>
<name>A0A239P9W2_9ACTN</name>
<accession>A0A239P9W2</accession>
<evidence type="ECO:0000256" key="1">
    <source>
        <dbReference type="ARBA" id="ARBA00022729"/>
    </source>
</evidence>
<dbReference type="GO" id="GO:0055085">
    <property type="term" value="P:transmembrane transport"/>
    <property type="evidence" value="ECO:0007669"/>
    <property type="project" value="InterPro"/>
</dbReference>
<dbReference type="Gene3D" id="3.40.190.170">
    <property type="entry name" value="Bacterial extracellular solute-binding protein, family 7"/>
    <property type="match status" value="1"/>
</dbReference>
<organism evidence="2 3">
    <name type="scientific">Asanoa hainanensis</name>
    <dbReference type="NCBI Taxonomy" id="560556"/>
    <lineage>
        <taxon>Bacteria</taxon>
        <taxon>Bacillati</taxon>
        <taxon>Actinomycetota</taxon>
        <taxon>Actinomycetes</taxon>
        <taxon>Micromonosporales</taxon>
        <taxon>Micromonosporaceae</taxon>
        <taxon>Asanoa</taxon>
    </lineage>
</organism>
<evidence type="ECO:0000313" key="3">
    <source>
        <dbReference type="Proteomes" id="UP000198362"/>
    </source>
</evidence>
<dbReference type="InterPro" id="IPR038404">
    <property type="entry name" value="TRAP_DctP_sf"/>
</dbReference>
<evidence type="ECO:0000313" key="2">
    <source>
        <dbReference type="EMBL" id="SNT63936.1"/>
    </source>
</evidence>
<sequence>MVAVAVAAALATTGCTGSGGTKAGGGGEPVTLRMANPYAHLDYEPAVAYFVRQVQERSGKLLRVEVTHEWGQLAPDAEQQVVRATADGTVDLAWTGTRVFDTLGVTSLRALTAPLLVDSYPLQQAVVDSDLPGQMLDGLEPAGVTGLAVLAGGLRRPIAVKAPLLGPADWSGRTIQTFRSAGQSATIRALGATPTDAGPQDRDEGLASGEIHGFENNLLIYGKNGLQAVAPHVAANVVLWPETTVLLVNPDRLAGLSAEQQRWLREAAADAAARSSDLVDLDGDVLTDICQGGARLATASPAQLDALRTAVRPVYTELRRDPPTAAYLERIEQLKRATSASALPIPAACTGAHPQPTATEGDGGDLTALNGVYRLEWTVKELVAAGQQQQEAAENAGILTLMFDDGRLVWNWAGAFNCVGRYRVSGARVSIISGSGPQWECGGAADWDKEHFSAAWKVSDRELVLSDIRAVGQFAGDQDYFAVLFGGKPWTRIG</sequence>
<keyword evidence="3" id="KW-1185">Reference proteome</keyword>
<proteinExistence type="predicted"/>
<dbReference type="Pfam" id="PF03480">
    <property type="entry name" value="DctP"/>
    <property type="match status" value="1"/>
</dbReference>
<dbReference type="PANTHER" id="PTHR33376:SF4">
    <property type="entry name" value="SIALIC ACID-BINDING PERIPLASMIC PROTEIN SIAP"/>
    <property type="match status" value="1"/>
</dbReference>
<dbReference type="Proteomes" id="UP000198362">
    <property type="component" value="Unassembled WGS sequence"/>
</dbReference>
<dbReference type="EMBL" id="FZPH01000016">
    <property type="protein sequence ID" value="SNT63936.1"/>
    <property type="molecule type" value="Genomic_DNA"/>
</dbReference>
<reference evidence="2 3" key="1">
    <citation type="submission" date="2017-06" db="EMBL/GenBank/DDBJ databases">
        <authorList>
            <person name="Kim H.J."/>
            <person name="Triplett B.A."/>
        </authorList>
    </citation>
    <scope>NUCLEOTIDE SEQUENCE [LARGE SCALE GENOMIC DNA]</scope>
    <source>
        <strain evidence="2 3">CGMCC 4.5593</strain>
    </source>
</reference>